<dbReference type="PANTHER" id="PTHR22550">
    <property type="entry name" value="SPORE GERMINATION PROTEIN"/>
    <property type="match status" value="1"/>
</dbReference>
<keyword evidence="5" id="KW-1185">Reference proteome</keyword>
<evidence type="ECO:0000256" key="3">
    <source>
        <dbReference type="SAM" id="Phobius"/>
    </source>
</evidence>
<evidence type="ECO:0008006" key="6">
    <source>
        <dbReference type="Google" id="ProtNLM"/>
    </source>
</evidence>
<evidence type="ECO:0000256" key="1">
    <source>
        <dbReference type="ARBA" id="ARBA00005278"/>
    </source>
</evidence>
<gene>
    <name evidence="4" type="ORF">BAG01nite_30040</name>
</gene>
<dbReference type="Pfam" id="PF03323">
    <property type="entry name" value="GerA"/>
    <property type="match status" value="1"/>
</dbReference>
<name>A0ABQ0SSL8_9BACL</name>
<proteinExistence type="inferred from homology"/>
<comment type="similarity">
    <text evidence="1">Belongs to the GerABKA family.</text>
</comment>
<evidence type="ECO:0000313" key="4">
    <source>
        <dbReference type="EMBL" id="GED26902.1"/>
    </source>
</evidence>
<keyword evidence="3" id="KW-1133">Transmembrane helix</keyword>
<protein>
    <recommendedName>
        <fullName evidence="6">Spore germination protein</fullName>
    </recommendedName>
</protein>
<keyword evidence="3" id="KW-0812">Transmembrane</keyword>
<dbReference type="Proteomes" id="UP000317180">
    <property type="component" value="Unassembled WGS sequence"/>
</dbReference>
<sequence>MVIVVAFTAISSFIIPNYDMGSAVRLLRFLMMVLAALFGIVGIIVGLMGLIAHLIQLESLGVPYGSPLAPARFSDWKDFFVRLPFWTMRDRPVSTRAIQARRQGDNRPRGDGE</sequence>
<evidence type="ECO:0000256" key="2">
    <source>
        <dbReference type="ARBA" id="ARBA00023136"/>
    </source>
</evidence>
<comment type="caution">
    <text evidence="4">The sequence shown here is derived from an EMBL/GenBank/DDBJ whole genome shotgun (WGS) entry which is preliminary data.</text>
</comment>
<accession>A0ABQ0SSL8</accession>
<dbReference type="EMBL" id="BJOD01000031">
    <property type="protein sequence ID" value="GED26902.1"/>
    <property type="molecule type" value="Genomic_DNA"/>
</dbReference>
<dbReference type="InterPro" id="IPR050768">
    <property type="entry name" value="UPF0353/GerABKA_families"/>
</dbReference>
<reference evidence="4 5" key="1">
    <citation type="submission" date="2019-06" db="EMBL/GenBank/DDBJ databases">
        <title>Whole genome shotgun sequence of Brevibacillus agri NBRC 15538.</title>
        <authorList>
            <person name="Hosoyama A."/>
            <person name="Uohara A."/>
            <person name="Ohji S."/>
            <person name="Ichikawa N."/>
        </authorList>
    </citation>
    <scope>NUCLEOTIDE SEQUENCE [LARGE SCALE GENOMIC DNA]</scope>
    <source>
        <strain evidence="4 5">NBRC 15538</strain>
    </source>
</reference>
<dbReference type="PANTHER" id="PTHR22550:SF5">
    <property type="entry name" value="LEUCINE ZIPPER PROTEIN 4"/>
    <property type="match status" value="1"/>
</dbReference>
<dbReference type="InterPro" id="IPR004995">
    <property type="entry name" value="Spore_Ger"/>
</dbReference>
<feature type="transmembrane region" description="Helical" evidence="3">
    <location>
        <begin position="29"/>
        <end position="55"/>
    </location>
</feature>
<organism evidence="4 5">
    <name type="scientific">Brevibacillus agri</name>
    <dbReference type="NCBI Taxonomy" id="51101"/>
    <lineage>
        <taxon>Bacteria</taxon>
        <taxon>Bacillati</taxon>
        <taxon>Bacillota</taxon>
        <taxon>Bacilli</taxon>
        <taxon>Bacillales</taxon>
        <taxon>Paenibacillaceae</taxon>
        <taxon>Brevibacillus</taxon>
    </lineage>
</organism>
<keyword evidence="2 3" id="KW-0472">Membrane</keyword>
<evidence type="ECO:0000313" key="5">
    <source>
        <dbReference type="Proteomes" id="UP000317180"/>
    </source>
</evidence>